<proteinExistence type="predicted"/>
<gene>
    <name evidence="1" type="ORF">GCM10007425_16560</name>
</gene>
<dbReference type="RefSeq" id="WP_188614585.1">
    <property type="nucleotide sequence ID" value="NZ_BMJT01000005.1"/>
</dbReference>
<reference evidence="1" key="2">
    <citation type="submission" date="2020-09" db="EMBL/GenBank/DDBJ databases">
        <authorList>
            <person name="Sun Q."/>
            <person name="Zhou Y."/>
        </authorList>
    </citation>
    <scope>NUCLEOTIDE SEQUENCE</scope>
    <source>
        <strain evidence="1">CGMCC 1.15760</strain>
    </source>
</reference>
<evidence type="ECO:0000313" key="2">
    <source>
        <dbReference type="Proteomes" id="UP000616608"/>
    </source>
</evidence>
<protein>
    <recommendedName>
        <fullName evidence="3">DUF3006 domain-containing protein</fullName>
    </recommendedName>
</protein>
<dbReference type="Pfam" id="PF11213">
    <property type="entry name" value="DUF3006"/>
    <property type="match status" value="1"/>
</dbReference>
<reference evidence="1" key="1">
    <citation type="journal article" date="2014" name="Int. J. Syst. Evol. Microbiol.">
        <title>Complete genome sequence of Corynebacterium casei LMG S-19264T (=DSM 44701T), isolated from a smear-ripened cheese.</title>
        <authorList>
            <consortium name="US DOE Joint Genome Institute (JGI-PGF)"/>
            <person name="Walter F."/>
            <person name="Albersmeier A."/>
            <person name="Kalinowski J."/>
            <person name="Ruckert C."/>
        </authorList>
    </citation>
    <scope>NUCLEOTIDE SEQUENCE</scope>
    <source>
        <strain evidence="1">CGMCC 1.15760</strain>
    </source>
</reference>
<evidence type="ECO:0008006" key="3">
    <source>
        <dbReference type="Google" id="ProtNLM"/>
    </source>
</evidence>
<dbReference type="InterPro" id="IPR021377">
    <property type="entry name" value="DUF3006"/>
</dbReference>
<accession>A0A917G4H6</accession>
<comment type="caution">
    <text evidence="1">The sequence shown here is derived from an EMBL/GenBank/DDBJ whole genome shotgun (WGS) entry which is preliminary data.</text>
</comment>
<dbReference type="Proteomes" id="UP000616608">
    <property type="component" value="Unassembled WGS sequence"/>
</dbReference>
<dbReference type="EMBL" id="BMJT01000005">
    <property type="protein sequence ID" value="GGG22754.1"/>
    <property type="molecule type" value="Genomic_DNA"/>
</dbReference>
<dbReference type="AlphaFoldDB" id="A0A917G4H6"/>
<evidence type="ECO:0000313" key="1">
    <source>
        <dbReference type="EMBL" id="GGG22754.1"/>
    </source>
</evidence>
<sequence>MNSIKYTIDRIEDGYAILLQRDDEEQQLALPATQIPSSLAEGDIVSITTDGTFYCFEAQQDETHQALQDAMSLMAKLRNKHKK</sequence>
<keyword evidence="2" id="KW-1185">Reference proteome</keyword>
<dbReference type="Gene3D" id="6.20.120.50">
    <property type="match status" value="1"/>
</dbReference>
<name>A0A917G4H6_9BACI</name>
<organism evidence="1 2">
    <name type="scientific">Lysinibacillus alkalisoli</name>
    <dbReference type="NCBI Taxonomy" id="1911548"/>
    <lineage>
        <taxon>Bacteria</taxon>
        <taxon>Bacillati</taxon>
        <taxon>Bacillota</taxon>
        <taxon>Bacilli</taxon>
        <taxon>Bacillales</taxon>
        <taxon>Bacillaceae</taxon>
        <taxon>Lysinibacillus</taxon>
    </lineage>
</organism>